<evidence type="ECO:0000259" key="1">
    <source>
        <dbReference type="PROSITE" id="PS50853"/>
    </source>
</evidence>
<dbReference type="Pfam" id="PF00395">
    <property type="entry name" value="SLH"/>
    <property type="match status" value="3"/>
</dbReference>
<sequence length="481" mass="51022">MPIIATEASSTRVMAMPALGKQIFETPTISAIAGKGEARLSWGAVAGATGYNIKYGTASGVYSSKIDAGSVTHHTVSGLTKGTTYYLIAEAYDAYGESGHSNEVAIVALGEEVAGAGSGSPGSQVGNDRSKVEIKDGAAEVKLDEGQSKAVILLSEVGNYPLQVHFGKVSITLSRETLDNLKEQSGIAAGSLIEVTLSPTIDSAILNAPVSGSKAAVKIAGKVYDFEVKLKTADNREIEIGIVSGGITLSLPYDSGQVDQKLLGIYYYDKTKKQWEYVGGEIDEVKNQVKVTLQHLSVYSVMEYNKTFSDVKEGYWAKRVLQILAAKHIVNGVDESRFNPEGNTTRAEFVTLLANALDLETGGAMNTFIDVKTDAWYADSVEAAVKAGIASGISANQFAPDKFISRAEMVTMIVRAAGIQPNPGATVSYADAHDIPGWALPYIAAAKEANLVRGRGSNLFAPNSKATRAEAAQFIYNLLNK</sequence>
<proteinExistence type="predicted"/>
<dbReference type="InterPro" id="IPR013783">
    <property type="entry name" value="Ig-like_fold"/>
</dbReference>
<dbReference type="Gene3D" id="2.60.40.10">
    <property type="entry name" value="Immunoglobulins"/>
    <property type="match status" value="1"/>
</dbReference>
<gene>
    <name evidence="3" type="ORF">ACFFJ8_02470</name>
</gene>
<organism evidence="3 4">
    <name type="scientific">Paenibacillus mendelii</name>
    <dbReference type="NCBI Taxonomy" id="206163"/>
    <lineage>
        <taxon>Bacteria</taxon>
        <taxon>Bacillati</taxon>
        <taxon>Bacillota</taxon>
        <taxon>Bacilli</taxon>
        <taxon>Bacillales</taxon>
        <taxon>Paenibacillaceae</taxon>
        <taxon>Paenibacillus</taxon>
    </lineage>
</organism>
<evidence type="ECO:0000259" key="2">
    <source>
        <dbReference type="PROSITE" id="PS51272"/>
    </source>
</evidence>
<protein>
    <submittedName>
        <fullName evidence="3">S-layer homology domain-containing protein</fullName>
    </submittedName>
</protein>
<dbReference type="InterPro" id="IPR036116">
    <property type="entry name" value="FN3_sf"/>
</dbReference>
<feature type="domain" description="SLH" evidence="2">
    <location>
        <begin position="304"/>
        <end position="363"/>
    </location>
</feature>
<keyword evidence="4" id="KW-1185">Reference proteome</keyword>
<dbReference type="InterPro" id="IPR003961">
    <property type="entry name" value="FN3_dom"/>
</dbReference>
<dbReference type="SUPFAM" id="SSF49265">
    <property type="entry name" value="Fibronectin type III"/>
    <property type="match status" value="1"/>
</dbReference>
<feature type="domain" description="Fibronectin type-III" evidence="1">
    <location>
        <begin position="23"/>
        <end position="112"/>
    </location>
</feature>
<dbReference type="PANTHER" id="PTHR43308">
    <property type="entry name" value="OUTER MEMBRANE PROTEIN ALPHA-RELATED"/>
    <property type="match status" value="1"/>
</dbReference>
<comment type="caution">
    <text evidence="3">The sequence shown here is derived from an EMBL/GenBank/DDBJ whole genome shotgun (WGS) entry which is preliminary data.</text>
</comment>
<dbReference type="PROSITE" id="PS51272">
    <property type="entry name" value="SLH"/>
    <property type="match status" value="3"/>
</dbReference>
<dbReference type="RefSeq" id="WP_204820914.1">
    <property type="nucleotide sequence ID" value="NZ_JANHOF010000003.1"/>
</dbReference>
<dbReference type="InterPro" id="IPR001119">
    <property type="entry name" value="SLH_dom"/>
</dbReference>
<dbReference type="InterPro" id="IPR051465">
    <property type="entry name" value="Cell_Envelope_Struct_Comp"/>
</dbReference>
<dbReference type="PANTHER" id="PTHR43308:SF5">
    <property type="entry name" value="S-LAYER PROTEIN _ PEPTIDOGLYCAN ENDO-BETA-N-ACETYLGLUCOSAMINIDASE"/>
    <property type="match status" value="1"/>
</dbReference>
<feature type="domain" description="SLH" evidence="2">
    <location>
        <begin position="428"/>
        <end position="481"/>
    </location>
</feature>
<reference evidence="3 4" key="1">
    <citation type="submission" date="2024-09" db="EMBL/GenBank/DDBJ databases">
        <authorList>
            <person name="Sun Q."/>
            <person name="Mori K."/>
        </authorList>
    </citation>
    <scope>NUCLEOTIDE SEQUENCE [LARGE SCALE GENOMIC DNA]</scope>
    <source>
        <strain evidence="3 4">CCM 4839</strain>
    </source>
</reference>
<dbReference type="PROSITE" id="PS50853">
    <property type="entry name" value="FN3"/>
    <property type="match status" value="1"/>
</dbReference>
<evidence type="ECO:0000313" key="4">
    <source>
        <dbReference type="Proteomes" id="UP001589818"/>
    </source>
</evidence>
<evidence type="ECO:0000313" key="3">
    <source>
        <dbReference type="EMBL" id="MFC0390233.1"/>
    </source>
</evidence>
<dbReference type="EMBL" id="JBHLVF010000006">
    <property type="protein sequence ID" value="MFC0390233.1"/>
    <property type="molecule type" value="Genomic_DNA"/>
</dbReference>
<feature type="domain" description="SLH" evidence="2">
    <location>
        <begin position="364"/>
        <end position="427"/>
    </location>
</feature>
<dbReference type="CDD" id="cd00063">
    <property type="entry name" value="FN3"/>
    <property type="match status" value="1"/>
</dbReference>
<accession>A0ABV6J2Y2</accession>
<dbReference type="Proteomes" id="UP001589818">
    <property type="component" value="Unassembled WGS sequence"/>
</dbReference>
<name>A0ABV6J2Y2_9BACL</name>